<keyword evidence="1" id="KW-0175">Coiled coil</keyword>
<reference evidence="4" key="2">
    <citation type="submission" date="2021-11" db="EMBL/GenBank/DDBJ databases">
        <authorList>
            <consortium name="Genoscope - CEA"/>
            <person name="William W."/>
        </authorList>
    </citation>
    <scope>NUCLEOTIDE SEQUENCE</scope>
</reference>
<protein>
    <submittedName>
        <fullName evidence="3">Uncharacterized protein</fullName>
    </submittedName>
</protein>
<sequence length="718" mass="80562">MLLTPDRRLPRGDLDSPFAMDILGEKGEWRGLSASPAARYRASSPIFSPLESPAPPRSPPPPSPPMPTLRQTAGRAPPPPPVPDDAEQKRRRLTMNAIARAARRRDGARVVGNAMRRLSGKQRDAAFRRWHVLSKDERCEEQEERSDKVNTLLQAVRQLEGRLSNALAAQQDVNKAGAARLASIFRNRERRAVRHAWLSLRATMYVAVDVAAYKAMEKERREAEAARIAAVRNAAEHQIALDAADAARAAAERNNANIVEDARAQLDAAEALRSNLSDGLEAAHKELEEARAETGAANDAAEDATAIAVERAERIHELERSLAEAVALQVARAELEERLARERDGALGDLDAAKRDHDEALARERRRQDAVRCAHDDELSELQSAAAARERKDTLYRMKMVSSARRSGASFCFMVLRRWRKGRVTQAWRSWADATARRRVARAKAERFIRRLEHKRAAKAWSLWEAEARDRAEKRRRALETLLNRRASNVLGQWRRSAAERRRQNMALEALVKRRASNVLGQWRRRATEKRRQSIALEALAKKRASNIVARWRQHASMKARTNSAARRLARCLRGWLHRGTYRAFGKWRRAVIHEGVLEYVGRAQSAGQPDVRRLSSAVSNVDGFTLVEGEATPLTFKGRPMLRVTALFEGQGGGQRPRPSAGRPLDTVANLARTSRRTPKATRTPRARAANVRRTLTAGADFAVPPVRQSYKQTWGD</sequence>
<feature type="compositionally biased region" description="Pro residues" evidence="2">
    <location>
        <begin position="52"/>
        <end position="67"/>
    </location>
</feature>
<dbReference type="EMBL" id="CAKKNE010000004">
    <property type="protein sequence ID" value="CAH0374472.1"/>
    <property type="molecule type" value="Genomic_DNA"/>
</dbReference>
<feature type="region of interest" description="Disordered" evidence="2">
    <location>
        <begin position="43"/>
        <end position="90"/>
    </location>
</feature>
<reference evidence="3" key="1">
    <citation type="submission" date="2021-01" db="EMBL/GenBank/DDBJ databases">
        <authorList>
            <person name="Corre E."/>
            <person name="Pelletier E."/>
            <person name="Niang G."/>
            <person name="Scheremetjew M."/>
            <person name="Finn R."/>
            <person name="Kale V."/>
            <person name="Holt S."/>
            <person name="Cochrane G."/>
            <person name="Meng A."/>
            <person name="Brown T."/>
            <person name="Cohen L."/>
        </authorList>
    </citation>
    <scope>NUCLEOTIDE SEQUENCE</scope>
    <source>
        <strain evidence="3">CCMP1756</strain>
    </source>
</reference>
<evidence type="ECO:0000313" key="3">
    <source>
        <dbReference type="EMBL" id="CAE0693351.1"/>
    </source>
</evidence>
<proteinExistence type="predicted"/>
<gene>
    <name evidence="3" type="ORF">PCAL00307_LOCUS8787</name>
    <name evidence="4" type="ORF">PECAL_4P17530</name>
</gene>
<feature type="coiled-coil region" evidence="1">
    <location>
        <begin position="213"/>
        <end position="338"/>
    </location>
</feature>
<evidence type="ECO:0000313" key="4">
    <source>
        <dbReference type="EMBL" id="CAH0374472.1"/>
    </source>
</evidence>
<organism evidence="3">
    <name type="scientific">Pelagomonas calceolata</name>
    <dbReference type="NCBI Taxonomy" id="35677"/>
    <lineage>
        <taxon>Eukaryota</taxon>
        <taxon>Sar</taxon>
        <taxon>Stramenopiles</taxon>
        <taxon>Ochrophyta</taxon>
        <taxon>Pelagophyceae</taxon>
        <taxon>Pelagomonadales</taxon>
        <taxon>Pelagomonadaceae</taxon>
        <taxon>Pelagomonas</taxon>
    </lineage>
</organism>
<keyword evidence="5" id="KW-1185">Reference proteome</keyword>
<name>A0A7S3ZTC4_9STRA</name>
<dbReference type="Proteomes" id="UP000789595">
    <property type="component" value="Unassembled WGS sequence"/>
</dbReference>
<evidence type="ECO:0000256" key="2">
    <source>
        <dbReference type="SAM" id="MobiDB-lite"/>
    </source>
</evidence>
<evidence type="ECO:0000256" key="1">
    <source>
        <dbReference type="SAM" id="Coils"/>
    </source>
</evidence>
<evidence type="ECO:0000313" key="5">
    <source>
        <dbReference type="Proteomes" id="UP000789595"/>
    </source>
</evidence>
<dbReference type="AlphaFoldDB" id="A0A7S3ZTC4"/>
<accession>A0A7S3ZTC4</accession>
<dbReference type="EMBL" id="HBIW01010302">
    <property type="protein sequence ID" value="CAE0693351.1"/>
    <property type="molecule type" value="Transcribed_RNA"/>
</dbReference>